<proteinExistence type="predicted"/>
<evidence type="ECO:0000313" key="2">
    <source>
        <dbReference type="EMBL" id="MBB3873452.1"/>
    </source>
</evidence>
<dbReference type="EMBL" id="JACIDA010000003">
    <property type="protein sequence ID" value="MBB3873452.1"/>
    <property type="molecule type" value="Genomic_DNA"/>
</dbReference>
<sequence>MEQRRKYKIQPPSIWELVRRDYLAGDGARQVAARYGVGTEALRARASREGWSRYLQPQTEPKGEAATDKGSWFDGLPDEGAETPDDPAVLARTATVASGRAMRARAWTEARTLAGLAEAYHKLAERADPARNGLTAETAPLELVLDILTMDRIALEDRFWRKPDEVDPVKAAYHEWRRQGSLRRRAHEEVKTRRRSATEARVEALEAQLAGRGIPPVEEDERAARVRLGIDVIAPDGAGTRQMPAAEFRVRLED</sequence>
<organism evidence="2 3">
    <name type="scientific">Brevundimonas mediterranea</name>
    <dbReference type="NCBI Taxonomy" id="74329"/>
    <lineage>
        <taxon>Bacteria</taxon>
        <taxon>Pseudomonadati</taxon>
        <taxon>Pseudomonadota</taxon>
        <taxon>Alphaproteobacteria</taxon>
        <taxon>Caulobacterales</taxon>
        <taxon>Caulobacteraceae</taxon>
        <taxon>Brevundimonas</taxon>
    </lineage>
</organism>
<accession>A0A7W6A799</accession>
<evidence type="ECO:0000313" key="3">
    <source>
        <dbReference type="Proteomes" id="UP000532936"/>
    </source>
</evidence>
<name>A0A7W6A799_9CAUL</name>
<feature type="region of interest" description="Disordered" evidence="1">
    <location>
        <begin position="48"/>
        <end position="86"/>
    </location>
</feature>
<dbReference type="AlphaFoldDB" id="A0A7W6A799"/>
<gene>
    <name evidence="2" type="ORF">GGR11_003014</name>
</gene>
<protein>
    <submittedName>
        <fullName evidence="2">Uncharacterized protein</fullName>
    </submittedName>
</protein>
<dbReference type="Proteomes" id="UP000532936">
    <property type="component" value="Unassembled WGS sequence"/>
</dbReference>
<evidence type="ECO:0000256" key="1">
    <source>
        <dbReference type="SAM" id="MobiDB-lite"/>
    </source>
</evidence>
<comment type="caution">
    <text evidence="2">The sequence shown here is derived from an EMBL/GenBank/DDBJ whole genome shotgun (WGS) entry which is preliminary data.</text>
</comment>
<reference evidence="2 3" key="1">
    <citation type="submission" date="2020-08" db="EMBL/GenBank/DDBJ databases">
        <title>Genomic Encyclopedia of Type Strains, Phase IV (KMG-IV): sequencing the most valuable type-strain genomes for metagenomic binning, comparative biology and taxonomic classification.</title>
        <authorList>
            <person name="Goeker M."/>
        </authorList>
    </citation>
    <scope>NUCLEOTIDE SEQUENCE [LARGE SCALE GENOMIC DNA]</scope>
    <source>
        <strain evidence="2 3">DSM 14878</strain>
    </source>
</reference>
<dbReference type="RefSeq" id="WP_183198238.1">
    <property type="nucleotide sequence ID" value="NZ_JACIDA010000003.1"/>
</dbReference>
<feature type="compositionally biased region" description="Acidic residues" evidence="1">
    <location>
        <begin position="76"/>
        <end position="85"/>
    </location>
</feature>